<comment type="caution">
    <text evidence="1">The sequence shown here is derived from an EMBL/GenBank/DDBJ whole genome shotgun (WGS) entry which is preliminary data.</text>
</comment>
<reference evidence="2" key="1">
    <citation type="submission" date="2017-01" db="EMBL/GenBank/DDBJ databases">
        <title>Comparative genomics of anhydrobiosis in the tardigrade Hypsibius dujardini.</title>
        <authorList>
            <person name="Yoshida Y."/>
            <person name="Koutsovoulos G."/>
            <person name="Laetsch D."/>
            <person name="Stevens L."/>
            <person name="Kumar S."/>
            <person name="Horikawa D."/>
            <person name="Ishino K."/>
            <person name="Komine S."/>
            <person name="Tomita M."/>
            <person name="Blaxter M."/>
            <person name="Arakawa K."/>
        </authorList>
    </citation>
    <scope>NUCLEOTIDE SEQUENCE [LARGE SCALE GENOMIC DNA]</scope>
    <source>
        <strain evidence="2">Z151</strain>
    </source>
</reference>
<dbReference type="AlphaFoldDB" id="A0A1W0XC11"/>
<dbReference type="Proteomes" id="UP000192578">
    <property type="component" value="Unassembled WGS sequence"/>
</dbReference>
<proteinExistence type="predicted"/>
<name>A0A1W0XC11_HYPEX</name>
<gene>
    <name evidence="1" type="ORF">BV898_01202</name>
</gene>
<dbReference type="EMBL" id="MTYJ01000004">
    <property type="protein sequence ID" value="OQV24994.1"/>
    <property type="molecule type" value="Genomic_DNA"/>
</dbReference>
<sequence>MNLGDSVVVGVVVVRNESGDGESGGANAHLKVAEIHGHRDGFIHAYTALENAHGVYGDSFGEVRVLHGTAIVNLILAMECLAHMHMPLYTTVVKSHTGARILIVNRQIGSYAIVGSRGACTAAKAHQGWVRVHGPSHHLRFLASNDDETFT</sequence>
<evidence type="ECO:0000313" key="2">
    <source>
        <dbReference type="Proteomes" id="UP000192578"/>
    </source>
</evidence>
<keyword evidence="2" id="KW-1185">Reference proteome</keyword>
<organism evidence="1 2">
    <name type="scientific">Hypsibius exemplaris</name>
    <name type="common">Freshwater tardigrade</name>
    <dbReference type="NCBI Taxonomy" id="2072580"/>
    <lineage>
        <taxon>Eukaryota</taxon>
        <taxon>Metazoa</taxon>
        <taxon>Ecdysozoa</taxon>
        <taxon>Tardigrada</taxon>
        <taxon>Eutardigrada</taxon>
        <taxon>Parachela</taxon>
        <taxon>Hypsibioidea</taxon>
        <taxon>Hypsibiidae</taxon>
        <taxon>Hypsibius</taxon>
    </lineage>
</organism>
<protein>
    <submittedName>
        <fullName evidence="1">Uncharacterized protein</fullName>
    </submittedName>
</protein>
<accession>A0A1W0XC11</accession>
<evidence type="ECO:0000313" key="1">
    <source>
        <dbReference type="EMBL" id="OQV24994.1"/>
    </source>
</evidence>